<evidence type="ECO:0000313" key="3">
    <source>
        <dbReference type="Proteomes" id="UP000030640"/>
    </source>
</evidence>
<feature type="compositionally biased region" description="Basic and acidic residues" evidence="1">
    <location>
        <begin position="216"/>
        <end position="231"/>
    </location>
</feature>
<protein>
    <submittedName>
        <fullName evidence="2">Uncharacterized protein</fullName>
    </submittedName>
</protein>
<accession>W7AGY0</accession>
<dbReference type="VEuPathDB" id="PlasmoDB:C922_05088"/>
<evidence type="ECO:0000313" key="2">
    <source>
        <dbReference type="EMBL" id="EUD64526.1"/>
    </source>
</evidence>
<dbReference type="Proteomes" id="UP000030640">
    <property type="component" value="Unassembled WGS sequence"/>
</dbReference>
<reference evidence="2 3" key="1">
    <citation type="submission" date="2013-02" db="EMBL/GenBank/DDBJ databases">
        <title>The Genome Sequence of Plasmodium inui San Antonio 1.</title>
        <authorList>
            <consortium name="The Broad Institute Genome Sequencing Platform"/>
            <consortium name="The Broad Institute Genome Sequencing Center for Infectious Disease"/>
            <person name="Neafsey D."/>
            <person name="Cheeseman I."/>
            <person name="Volkman S."/>
            <person name="Adams J."/>
            <person name="Walker B."/>
            <person name="Young S.K."/>
            <person name="Zeng Q."/>
            <person name="Gargeya S."/>
            <person name="Fitzgerald M."/>
            <person name="Haas B."/>
            <person name="Abouelleil A."/>
            <person name="Alvarado L."/>
            <person name="Arachchi H.M."/>
            <person name="Berlin A.M."/>
            <person name="Chapman S.B."/>
            <person name="Dewar J."/>
            <person name="Goldberg J."/>
            <person name="Griggs A."/>
            <person name="Gujja S."/>
            <person name="Hansen M."/>
            <person name="Howarth C."/>
            <person name="Imamovic A."/>
            <person name="Larimer J."/>
            <person name="McCowan C."/>
            <person name="Murphy C."/>
            <person name="Neiman D."/>
            <person name="Pearson M."/>
            <person name="Priest M."/>
            <person name="Roberts A."/>
            <person name="Saif S."/>
            <person name="Shea T."/>
            <person name="Sisk P."/>
            <person name="Sykes S."/>
            <person name="Wortman J."/>
            <person name="Nusbaum C."/>
            <person name="Birren B."/>
        </authorList>
    </citation>
    <scope>NUCLEOTIDE SEQUENCE [LARGE SCALE GENOMIC DNA]</scope>
    <source>
        <strain evidence="2 3">San Antonio 1</strain>
    </source>
</reference>
<gene>
    <name evidence="2" type="ORF">C922_05088</name>
</gene>
<feature type="compositionally biased region" description="Basic and acidic residues" evidence="1">
    <location>
        <begin position="12"/>
        <end position="21"/>
    </location>
</feature>
<feature type="region of interest" description="Disordered" evidence="1">
    <location>
        <begin position="1"/>
        <end position="158"/>
    </location>
</feature>
<feature type="compositionally biased region" description="Basic residues" evidence="1">
    <location>
        <begin position="90"/>
        <end position="110"/>
    </location>
</feature>
<keyword evidence="3" id="KW-1185">Reference proteome</keyword>
<dbReference type="GeneID" id="20040362"/>
<proteinExistence type="predicted"/>
<feature type="compositionally biased region" description="Basic and acidic residues" evidence="1">
    <location>
        <begin position="267"/>
        <end position="279"/>
    </location>
</feature>
<dbReference type="RefSeq" id="XP_008818883.1">
    <property type="nucleotide sequence ID" value="XM_008820661.1"/>
</dbReference>
<feature type="compositionally biased region" description="Basic and acidic residues" evidence="1">
    <location>
        <begin position="247"/>
        <end position="259"/>
    </location>
</feature>
<feature type="compositionally biased region" description="Basic and acidic residues" evidence="1">
    <location>
        <begin position="138"/>
        <end position="147"/>
    </location>
</feature>
<name>W7AGY0_9APIC</name>
<sequence length="288" mass="32873">MEKSLKNPRGPPKKERMRPDLSNRNTKRYSNRIDPHQARRRRFISLTHRQPNTPEHQPRKGSRPKEQLTIRTAEKEENSREYPQDSPKRQAPRRPSKKKAPKDRGNRRKAAPQVKNQEEKRNPDSQGSTKRRKGNHRGGSETRRESADIIALIPNRRPPRREISIVRGNGAEIKEPARLSCYDKNYQDCVTDNQVTSAGLVTNNQATEETYAGTETNKEQGGDLRTRRGKQELAGGKTETEGVGGEKVTRQGKDRKKEQAGNPRVEGGTEGRKDKHQTERIQILSEVT</sequence>
<organism evidence="2 3">
    <name type="scientific">Plasmodium inui San Antonio 1</name>
    <dbReference type="NCBI Taxonomy" id="1237626"/>
    <lineage>
        <taxon>Eukaryota</taxon>
        <taxon>Sar</taxon>
        <taxon>Alveolata</taxon>
        <taxon>Apicomplexa</taxon>
        <taxon>Aconoidasida</taxon>
        <taxon>Haemosporida</taxon>
        <taxon>Plasmodiidae</taxon>
        <taxon>Plasmodium</taxon>
        <taxon>Plasmodium (Plasmodium)</taxon>
    </lineage>
</organism>
<evidence type="ECO:0000256" key="1">
    <source>
        <dbReference type="SAM" id="MobiDB-lite"/>
    </source>
</evidence>
<dbReference type="EMBL" id="KI965496">
    <property type="protein sequence ID" value="EUD64526.1"/>
    <property type="molecule type" value="Genomic_DNA"/>
</dbReference>
<feature type="compositionally biased region" description="Basic and acidic residues" evidence="1">
    <location>
        <begin position="63"/>
        <end position="88"/>
    </location>
</feature>
<feature type="region of interest" description="Disordered" evidence="1">
    <location>
        <begin position="206"/>
        <end position="288"/>
    </location>
</feature>
<dbReference type="AlphaFoldDB" id="W7AGY0"/>